<keyword evidence="8" id="KW-1185">Reference proteome</keyword>
<keyword evidence="3" id="KW-0202">Cytokine</keyword>
<gene>
    <name evidence="7" type="ORF">AWC38_SpisGene9905</name>
</gene>
<dbReference type="SUPFAM" id="SSF49842">
    <property type="entry name" value="TNF-like"/>
    <property type="match status" value="1"/>
</dbReference>
<dbReference type="GO" id="GO:0005125">
    <property type="term" value="F:cytokine activity"/>
    <property type="evidence" value="ECO:0007669"/>
    <property type="project" value="UniProtKB-KW"/>
</dbReference>
<keyword evidence="5" id="KW-0732">Signal</keyword>
<dbReference type="InterPro" id="IPR006052">
    <property type="entry name" value="TNF_dom"/>
</dbReference>
<dbReference type="EMBL" id="LSMT01000151">
    <property type="protein sequence ID" value="PFX25444.1"/>
    <property type="molecule type" value="Genomic_DNA"/>
</dbReference>
<keyword evidence="4" id="KW-0472">Membrane</keyword>
<dbReference type="GO" id="GO:0005164">
    <property type="term" value="F:tumor necrosis factor receptor binding"/>
    <property type="evidence" value="ECO:0007669"/>
    <property type="project" value="InterPro"/>
</dbReference>
<evidence type="ECO:0000313" key="8">
    <source>
        <dbReference type="Proteomes" id="UP000225706"/>
    </source>
</evidence>
<reference evidence="8" key="1">
    <citation type="journal article" date="2017" name="bioRxiv">
        <title>Comparative analysis of the genomes of Stylophora pistillata and Acropora digitifera provides evidence for extensive differences between species of corals.</title>
        <authorList>
            <person name="Voolstra C.R."/>
            <person name="Li Y."/>
            <person name="Liew Y.J."/>
            <person name="Baumgarten S."/>
            <person name="Zoccola D."/>
            <person name="Flot J.-F."/>
            <person name="Tambutte S."/>
            <person name="Allemand D."/>
            <person name="Aranda M."/>
        </authorList>
    </citation>
    <scope>NUCLEOTIDE SEQUENCE [LARGE SCALE GENOMIC DNA]</scope>
</reference>
<dbReference type="Pfam" id="PF00229">
    <property type="entry name" value="TNF"/>
    <property type="match status" value="1"/>
</dbReference>
<name>A0A2B4S425_STYPI</name>
<evidence type="ECO:0000259" key="6">
    <source>
        <dbReference type="PROSITE" id="PS50049"/>
    </source>
</evidence>
<dbReference type="Gene3D" id="2.60.120.40">
    <property type="match status" value="1"/>
</dbReference>
<dbReference type="SMART" id="SM00207">
    <property type="entry name" value="TNF"/>
    <property type="match status" value="1"/>
</dbReference>
<evidence type="ECO:0000256" key="5">
    <source>
        <dbReference type="SAM" id="SignalP"/>
    </source>
</evidence>
<protein>
    <recommendedName>
        <fullName evidence="6">THD domain-containing protein</fullName>
    </recommendedName>
</protein>
<dbReference type="PANTHER" id="PTHR11471:SF13">
    <property type="entry name" value="TNF FAMILY PROFILE DOMAIN-CONTAINING PROTEIN"/>
    <property type="match status" value="1"/>
</dbReference>
<proteinExistence type="inferred from homology"/>
<dbReference type="InterPro" id="IPR008983">
    <property type="entry name" value="Tumour_necrosis_fac-like_dom"/>
</dbReference>
<dbReference type="PROSITE" id="PS50049">
    <property type="entry name" value="THD_2"/>
    <property type="match status" value="1"/>
</dbReference>
<evidence type="ECO:0000313" key="7">
    <source>
        <dbReference type="EMBL" id="PFX25444.1"/>
    </source>
</evidence>
<dbReference type="Proteomes" id="UP000225706">
    <property type="component" value="Unassembled WGS sequence"/>
</dbReference>
<feature type="signal peptide" evidence="5">
    <location>
        <begin position="1"/>
        <end position="23"/>
    </location>
</feature>
<comment type="caution">
    <text evidence="7">The sequence shown here is derived from an EMBL/GenBank/DDBJ whole genome shotgun (WGS) entry which is preliminary data.</text>
</comment>
<accession>A0A2B4S425</accession>
<organism evidence="7 8">
    <name type="scientific">Stylophora pistillata</name>
    <name type="common">Smooth cauliflower coral</name>
    <dbReference type="NCBI Taxonomy" id="50429"/>
    <lineage>
        <taxon>Eukaryota</taxon>
        <taxon>Metazoa</taxon>
        <taxon>Cnidaria</taxon>
        <taxon>Anthozoa</taxon>
        <taxon>Hexacorallia</taxon>
        <taxon>Scleractinia</taxon>
        <taxon>Astrocoeniina</taxon>
        <taxon>Pocilloporidae</taxon>
        <taxon>Stylophora</taxon>
    </lineage>
</organism>
<dbReference type="OrthoDB" id="5982379at2759"/>
<evidence type="ECO:0000256" key="2">
    <source>
        <dbReference type="ARBA" id="ARBA00008670"/>
    </source>
</evidence>
<evidence type="ECO:0000256" key="1">
    <source>
        <dbReference type="ARBA" id="ARBA00004370"/>
    </source>
</evidence>
<comment type="similarity">
    <text evidence="2">Belongs to the tumor necrosis factor family.</text>
</comment>
<dbReference type="GO" id="GO:0006955">
    <property type="term" value="P:immune response"/>
    <property type="evidence" value="ECO:0007669"/>
    <property type="project" value="InterPro"/>
</dbReference>
<dbReference type="GO" id="GO:0016020">
    <property type="term" value="C:membrane"/>
    <property type="evidence" value="ECO:0007669"/>
    <property type="project" value="UniProtKB-SubCell"/>
</dbReference>
<evidence type="ECO:0000256" key="4">
    <source>
        <dbReference type="ARBA" id="ARBA00023136"/>
    </source>
</evidence>
<evidence type="ECO:0000256" key="3">
    <source>
        <dbReference type="ARBA" id="ARBA00022514"/>
    </source>
</evidence>
<dbReference type="GO" id="GO:0005615">
    <property type="term" value="C:extracellular space"/>
    <property type="evidence" value="ECO:0007669"/>
    <property type="project" value="UniProtKB-KW"/>
</dbReference>
<feature type="chain" id="PRO_5012789868" description="THD domain-containing protein" evidence="5">
    <location>
        <begin position="24"/>
        <end position="161"/>
    </location>
</feature>
<feature type="domain" description="THD" evidence="6">
    <location>
        <begin position="35"/>
        <end position="160"/>
    </location>
</feature>
<comment type="subcellular location">
    <subcellularLocation>
        <location evidence="1">Membrane</location>
    </subcellularLocation>
</comment>
<sequence length="161" mass="18196">MASLEVKIILSCVFLIYANVIAAQSKQLQCPEAKPQAHIEASNDKEVSCQAWTVIKDWEVDNTFSHLVGGMNYSDGQLIVPKAGAYYIYAQLYFHSKGRVFMMKNNEAVTLVQHPNSEEGLQFTAGVFFLRAGDVISMKTRDSLKMYMFSYHTYFGAFLIQ</sequence>
<dbReference type="PANTHER" id="PTHR11471">
    <property type="entry name" value="TUMOR NECROSIS FACTOR FAMILY MEMBER"/>
    <property type="match status" value="1"/>
</dbReference>
<dbReference type="AlphaFoldDB" id="A0A2B4S425"/>